<keyword evidence="3" id="KW-0805">Transcription regulation</keyword>
<dbReference type="CDD" id="cd07377">
    <property type="entry name" value="WHTH_GntR"/>
    <property type="match status" value="1"/>
</dbReference>
<dbReference type="OrthoDB" id="9802328at2"/>
<dbReference type="GO" id="GO:0003700">
    <property type="term" value="F:DNA-binding transcription factor activity"/>
    <property type="evidence" value="ECO:0007669"/>
    <property type="project" value="InterPro"/>
</dbReference>
<dbReference type="Gene3D" id="1.10.10.10">
    <property type="entry name" value="Winged helix-like DNA-binding domain superfamily/Winged helix DNA-binding domain"/>
    <property type="match status" value="1"/>
</dbReference>
<dbReference type="InterPro" id="IPR051446">
    <property type="entry name" value="HTH_trans_reg/aminotransferase"/>
</dbReference>
<dbReference type="EMBL" id="CP034183">
    <property type="protein sequence ID" value="AZI42002.1"/>
    <property type="molecule type" value="Genomic_DNA"/>
</dbReference>
<dbReference type="GO" id="GO:0008483">
    <property type="term" value="F:transaminase activity"/>
    <property type="evidence" value="ECO:0007669"/>
    <property type="project" value="UniProtKB-KW"/>
</dbReference>
<evidence type="ECO:0000259" key="6">
    <source>
        <dbReference type="PROSITE" id="PS50949"/>
    </source>
</evidence>
<evidence type="ECO:0000313" key="7">
    <source>
        <dbReference type="EMBL" id="AZI42002.1"/>
    </source>
</evidence>
<accession>A0A3G8Y9G6</accession>
<dbReference type="AlphaFoldDB" id="A0A3G8Y9G6"/>
<reference evidence="7 8" key="1">
    <citation type="submission" date="2018-11" db="EMBL/GenBank/DDBJ databases">
        <title>Deinococcus shelandsis sp. nov., isolated from South Shetland Islands soil of Antarctica.</title>
        <authorList>
            <person name="Tian J."/>
        </authorList>
    </citation>
    <scope>NUCLEOTIDE SEQUENCE [LARGE SCALE GENOMIC DNA]</scope>
    <source>
        <strain evidence="7 8">S14-83T</strain>
    </source>
</reference>
<dbReference type="SUPFAM" id="SSF46785">
    <property type="entry name" value="Winged helix' DNA-binding domain"/>
    <property type="match status" value="1"/>
</dbReference>
<dbReference type="CDD" id="cd00609">
    <property type="entry name" value="AAT_like"/>
    <property type="match status" value="1"/>
</dbReference>
<keyword evidence="2" id="KW-0663">Pyridoxal phosphate</keyword>
<organism evidence="7 8">
    <name type="scientific">Deinococcus psychrotolerans</name>
    <dbReference type="NCBI Taxonomy" id="2489213"/>
    <lineage>
        <taxon>Bacteria</taxon>
        <taxon>Thermotogati</taxon>
        <taxon>Deinococcota</taxon>
        <taxon>Deinococci</taxon>
        <taxon>Deinococcales</taxon>
        <taxon>Deinococcaceae</taxon>
        <taxon>Deinococcus</taxon>
    </lineage>
</organism>
<keyword evidence="4" id="KW-0238">DNA-binding</keyword>
<dbReference type="GO" id="GO:0030170">
    <property type="term" value="F:pyridoxal phosphate binding"/>
    <property type="evidence" value="ECO:0007669"/>
    <property type="project" value="InterPro"/>
</dbReference>
<dbReference type="InterPro" id="IPR036390">
    <property type="entry name" value="WH_DNA-bd_sf"/>
</dbReference>
<dbReference type="Proteomes" id="UP000276417">
    <property type="component" value="Chromosome 1"/>
</dbReference>
<feature type="domain" description="HTH gntR-type" evidence="6">
    <location>
        <begin position="41"/>
        <end position="109"/>
    </location>
</feature>
<protein>
    <submittedName>
        <fullName evidence="7">PLP-dependent aminotransferase family protein</fullName>
    </submittedName>
</protein>
<dbReference type="Pfam" id="PF00155">
    <property type="entry name" value="Aminotran_1_2"/>
    <property type="match status" value="1"/>
</dbReference>
<dbReference type="PRINTS" id="PR00035">
    <property type="entry name" value="HTHGNTR"/>
</dbReference>
<evidence type="ECO:0000256" key="4">
    <source>
        <dbReference type="ARBA" id="ARBA00023125"/>
    </source>
</evidence>
<evidence type="ECO:0000256" key="2">
    <source>
        <dbReference type="ARBA" id="ARBA00022898"/>
    </source>
</evidence>
<evidence type="ECO:0000256" key="5">
    <source>
        <dbReference type="ARBA" id="ARBA00023163"/>
    </source>
</evidence>
<gene>
    <name evidence="7" type="ORF">EHF33_03905</name>
</gene>
<proteinExistence type="inferred from homology"/>
<dbReference type="KEGG" id="dph:EHF33_03905"/>
<comment type="similarity">
    <text evidence="1">In the C-terminal section; belongs to the class-I pyridoxal-phosphate-dependent aminotransferase family.</text>
</comment>
<dbReference type="InterPro" id="IPR036388">
    <property type="entry name" value="WH-like_DNA-bd_sf"/>
</dbReference>
<dbReference type="SUPFAM" id="SSF53383">
    <property type="entry name" value="PLP-dependent transferases"/>
    <property type="match status" value="1"/>
</dbReference>
<dbReference type="Pfam" id="PF00392">
    <property type="entry name" value="GntR"/>
    <property type="match status" value="1"/>
</dbReference>
<evidence type="ECO:0000256" key="3">
    <source>
        <dbReference type="ARBA" id="ARBA00023015"/>
    </source>
</evidence>
<dbReference type="InterPro" id="IPR004839">
    <property type="entry name" value="Aminotransferase_I/II_large"/>
</dbReference>
<dbReference type="PANTHER" id="PTHR46577">
    <property type="entry name" value="HTH-TYPE TRANSCRIPTIONAL REGULATORY PROTEIN GABR"/>
    <property type="match status" value="1"/>
</dbReference>
<evidence type="ECO:0000256" key="1">
    <source>
        <dbReference type="ARBA" id="ARBA00005384"/>
    </source>
</evidence>
<dbReference type="Gene3D" id="3.40.640.10">
    <property type="entry name" value="Type I PLP-dependent aspartate aminotransferase-like (Major domain)"/>
    <property type="match status" value="1"/>
</dbReference>
<sequence>MSNSPSAQPGRGADRKRDFFPSPSILYHAAVWPLSPALPAEPQHARVARALREAVRDGRLMPGQKLPGSRELARTWNLARNTVTDALEQLAAEGYLDIRQRSGCYVADLPPGAAVPAPAGPPLVLSAWARRTLEGQGRWSAGAGAVSSPVSGLDWIDFRLGRHSSGLFPSAQWAQSLWTQSLSKQAHDASYTPPDPRGPLITRLALCEWLRRERGARVTPEMILLTGGAQEALDALSRLLLEAGRVAVLEDPGYLGARAAFSASGASIWPLEVDTHGASAEDFVADLPAQAVLAYLTPGCQFPSGVTLSAARRSALLAWSRRSGAWLLEDDYAADLHYAARPPASLQGQAPERVLLLGSFSQSLAPALRSGYLVAPAHLIEVLTRTRPVTQRTPPTLDALALAEFLSGGGYAKHLRRARSELNRRHEALLSALREGLPALRPRPATAGTHLYLPLPPGWREQDLQRRAAEAGVGLSRAGEYRLRAGEEALLLAFAHLTPVTIRQGVERLALALR</sequence>
<dbReference type="PANTHER" id="PTHR46577:SF1">
    <property type="entry name" value="HTH-TYPE TRANSCRIPTIONAL REGULATORY PROTEIN GABR"/>
    <property type="match status" value="1"/>
</dbReference>
<dbReference type="GO" id="GO:0003677">
    <property type="term" value="F:DNA binding"/>
    <property type="evidence" value="ECO:0007669"/>
    <property type="project" value="UniProtKB-KW"/>
</dbReference>
<dbReference type="InterPro" id="IPR015424">
    <property type="entry name" value="PyrdxlP-dep_Trfase"/>
</dbReference>
<dbReference type="SMART" id="SM00345">
    <property type="entry name" value="HTH_GNTR"/>
    <property type="match status" value="1"/>
</dbReference>
<dbReference type="InterPro" id="IPR015421">
    <property type="entry name" value="PyrdxlP-dep_Trfase_major"/>
</dbReference>
<evidence type="ECO:0000313" key="8">
    <source>
        <dbReference type="Proteomes" id="UP000276417"/>
    </source>
</evidence>
<keyword evidence="8" id="KW-1185">Reference proteome</keyword>
<dbReference type="InterPro" id="IPR000524">
    <property type="entry name" value="Tscrpt_reg_HTH_GntR"/>
</dbReference>
<keyword evidence="7" id="KW-0032">Aminotransferase</keyword>
<dbReference type="PROSITE" id="PS50949">
    <property type="entry name" value="HTH_GNTR"/>
    <property type="match status" value="1"/>
</dbReference>
<name>A0A3G8Y9G6_9DEIO</name>
<keyword evidence="5" id="KW-0804">Transcription</keyword>
<keyword evidence="7" id="KW-0808">Transferase</keyword>